<dbReference type="Gene3D" id="1.10.510.10">
    <property type="entry name" value="Transferase(Phosphotransferase) domain 1"/>
    <property type="match status" value="1"/>
</dbReference>
<dbReference type="RefSeq" id="XP_068366606.1">
    <property type="nucleotide sequence ID" value="XM_068498913.1"/>
</dbReference>
<dbReference type="SMART" id="SM00220">
    <property type="entry name" value="S_TKc"/>
    <property type="match status" value="1"/>
</dbReference>
<proteinExistence type="inferred from homology"/>
<dbReference type="PANTHER" id="PTHR11102">
    <property type="entry name" value="SEL-1-LIKE PROTEIN"/>
    <property type="match status" value="1"/>
</dbReference>
<dbReference type="VEuPathDB" id="TrichDB:TRFO_16334"/>
<comment type="caution">
    <text evidence="5">The sequence shown here is derived from an EMBL/GenBank/DDBJ whole genome shotgun (WGS) entry which is preliminary data.</text>
</comment>
<reference evidence="5" key="1">
    <citation type="submission" date="2016-10" db="EMBL/GenBank/DDBJ databases">
        <authorList>
            <person name="Benchimol M."/>
            <person name="Almeida L.G."/>
            <person name="Vasconcelos A.T."/>
            <person name="Perreira-Neves A."/>
            <person name="Rosa I.A."/>
            <person name="Tasca T."/>
            <person name="Bogo M.R."/>
            <person name="de Souza W."/>
        </authorList>
    </citation>
    <scope>NUCLEOTIDE SEQUENCE [LARGE SCALE GENOMIC DNA]</scope>
    <source>
        <strain evidence="5">K</strain>
    </source>
</reference>
<dbReference type="SMART" id="SM00671">
    <property type="entry name" value="SEL1"/>
    <property type="match status" value="7"/>
</dbReference>
<accession>A0A1J4KUW3</accession>
<keyword evidence="2" id="KW-0802">TPR repeat</keyword>
<dbReference type="OrthoDB" id="272077at2759"/>
<keyword evidence="6" id="KW-1185">Reference proteome</keyword>
<dbReference type="GO" id="GO:0005524">
    <property type="term" value="F:ATP binding"/>
    <property type="evidence" value="ECO:0007669"/>
    <property type="project" value="InterPro"/>
</dbReference>
<feature type="compositionally biased region" description="Basic and acidic residues" evidence="3">
    <location>
        <begin position="358"/>
        <end position="367"/>
    </location>
</feature>
<dbReference type="PROSITE" id="PS50005">
    <property type="entry name" value="TPR"/>
    <property type="match status" value="1"/>
</dbReference>
<protein>
    <recommendedName>
        <fullName evidence="4">Protein kinase domain-containing protein</fullName>
    </recommendedName>
</protein>
<dbReference type="GO" id="GO:0004672">
    <property type="term" value="F:protein kinase activity"/>
    <property type="evidence" value="ECO:0007669"/>
    <property type="project" value="InterPro"/>
</dbReference>
<dbReference type="Pfam" id="PF00069">
    <property type="entry name" value="Pkinase"/>
    <property type="match status" value="1"/>
</dbReference>
<evidence type="ECO:0000256" key="2">
    <source>
        <dbReference type="PROSITE-ProRule" id="PRU00339"/>
    </source>
</evidence>
<dbReference type="EMBL" id="MLAK01000519">
    <property type="protein sequence ID" value="OHT13470.1"/>
    <property type="molecule type" value="Genomic_DNA"/>
</dbReference>
<organism evidence="5 6">
    <name type="scientific">Tritrichomonas foetus</name>
    <dbReference type="NCBI Taxonomy" id="1144522"/>
    <lineage>
        <taxon>Eukaryota</taxon>
        <taxon>Metamonada</taxon>
        <taxon>Parabasalia</taxon>
        <taxon>Tritrichomonadida</taxon>
        <taxon>Tritrichomonadidae</taxon>
        <taxon>Tritrichomonas</taxon>
    </lineage>
</organism>
<feature type="region of interest" description="Disordered" evidence="3">
    <location>
        <begin position="357"/>
        <end position="400"/>
    </location>
</feature>
<feature type="compositionally biased region" description="Acidic residues" evidence="3">
    <location>
        <begin position="389"/>
        <end position="400"/>
    </location>
</feature>
<name>A0A1J4KUW3_9EUKA</name>
<comment type="similarity">
    <text evidence="1">Belongs to the sel-1 family.</text>
</comment>
<dbReference type="InterPro" id="IPR000719">
    <property type="entry name" value="Prot_kinase_dom"/>
</dbReference>
<evidence type="ECO:0000256" key="3">
    <source>
        <dbReference type="SAM" id="MobiDB-lite"/>
    </source>
</evidence>
<dbReference type="Gene3D" id="1.25.40.10">
    <property type="entry name" value="Tetratricopeptide repeat domain"/>
    <property type="match status" value="3"/>
</dbReference>
<dbReference type="InterPro" id="IPR011009">
    <property type="entry name" value="Kinase-like_dom_sf"/>
</dbReference>
<dbReference type="Pfam" id="PF08238">
    <property type="entry name" value="Sel1"/>
    <property type="match status" value="6"/>
</dbReference>
<dbReference type="Proteomes" id="UP000179807">
    <property type="component" value="Unassembled WGS sequence"/>
</dbReference>
<sequence>MSDIGQIEELRSPKFLKVCISDFGQLEELKSNQDFIEYSLLIKQTQQKSRIFESREIALMSLTSFVECPKIQPKSEDSKSENKIPLIVNVLARKSVNESFLVIARANFSIKVDNLTKDTKEIIQTQELFIPMESSKKIPFVVRSSLPQNDNDTFTPIQQFQIDDFTNQKLKYENEYFALSKVFSEKANSKYFLKEFKKMKEENNQLDVKITVNDIMLAQGLTNYQTLLKIVGYVTLNDESEIVTHVVYEYMKCYTLRDLISMEDNDKQPEKYNNTYKSFIMFGITHALSTLHANGVAFDHLQPEFILVDKQTFNVKLYDYEVSSQISGKKFAGILYDQDKQYVPPFFDSEEAIRQLQKRKEEREKNRSKSTTNENDNINDTKNNSKENSEEEDTHDEEEEENYVFINRFGDDIYSLGLVFFEIASNMKKDRTTNDDVKYLSSNLRCICHQMWMQNSDHRPRIEEILYLIKNGNCIIFETKMNLLTQMINNLENLGYENIHHIRRADMLSDLYKYLYGDRKLIPTIAGLYYVYENKSTTTDFLLNGIKQNNIFCLALFSHCLTHGTHEVVKNTKKGSELLSVAMEVPSQSDYHYGIVNFDEEEPEKVDKFTSFWQFQQLRTGMRDATIYYNSDDHQKVYPQYKTTLNEVSALLFNDIMIHNALLNVSSDDKDFLENYYDMHIDSCVALSQIIQLPECAIKEEQLFMALMMKGVVQSNTVSLGLIVNLCKVKKWEKENEEYGRIGSAHNFNYILSDLSSFLFDRSRYDEAYHYAYKGALNFNASCELVVGLICHQRNDLENAKRFILRAKEHGDSRASSILGRLFLMNDDADAAEKYLVESSEDTTKELLSLYLKSKQYGKAINLINERFESRASQVAFFDFLHKEFEDEYVDVLKVGVEMNNIVAMHKYGIYLVNFQKSDENYKKARDLFEKCIENDMVSSYFALAQLTHEYFKDNETAFKLAQQGAEKGDPYAKCLVGSFIAKGIGTTKDFEKGIEMVLETDCIDYYMHTLAGEIARYYIAKKELDKALKIYKAGAALGNNECIVYLGSYYLNNNKYEEGFKLFEQAYNNEKNRGTINNYGICFLNGIGVEKDWEKAKVIFKEGVELDDCNCMYHLAYIYENEDPQKSLKYYIMAADRGEVHAQQYLIEKFQKDGNNEQCLKYLKMHANSGNPTSQMNLAIWYMRNNEMVNAFTYFGLAAMRGIPEAIYFYSTMLFKGEGCEKDKDTAVKMLTKLAQSGLKLAQEFLDENCKENTK</sequence>
<dbReference type="PROSITE" id="PS50011">
    <property type="entry name" value="PROTEIN_KINASE_DOM"/>
    <property type="match status" value="1"/>
</dbReference>
<dbReference type="SUPFAM" id="SSF56112">
    <property type="entry name" value="Protein kinase-like (PK-like)"/>
    <property type="match status" value="1"/>
</dbReference>
<dbReference type="SUPFAM" id="SSF81901">
    <property type="entry name" value="HCP-like"/>
    <property type="match status" value="4"/>
</dbReference>
<evidence type="ECO:0000259" key="4">
    <source>
        <dbReference type="PROSITE" id="PS50011"/>
    </source>
</evidence>
<feature type="domain" description="Protein kinase" evidence="4">
    <location>
        <begin position="165"/>
        <end position="476"/>
    </location>
</feature>
<gene>
    <name evidence="5" type="ORF">TRFO_16334</name>
</gene>
<dbReference type="PANTHER" id="PTHR11102:SF160">
    <property type="entry name" value="ERAD-ASSOCIATED E3 UBIQUITIN-PROTEIN LIGASE COMPONENT HRD3"/>
    <property type="match status" value="1"/>
</dbReference>
<dbReference type="InterPro" id="IPR050767">
    <property type="entry name" value="Sel1_AlgK"/>
</dbReference>
<dbReference type="GeneID" id="94833617"/>
<evidence type="ECO:0000313" key="5">
    <source>
        <dbReference type="EMBL" id="OHT13470.1"/>
    </source>
</evidence>
<dbReference type="AlphaFoldDB" id="A0A1J4KUW3"/>
<feature type="compositionally biased region" description="Low complexity" evidence="3">
    <location>
        <begin position="370"/>
        <end position="382"/>
    </location>
</feature>
<evidence type="ECO:0000313" key="6">
    <source>
        <dbReference type="Proteomes" id="UP000179807"/>
    </source>
</evidence>
<evidence type="ECO:0000256" key="1">
    <source>
        <dbReference type="ARBA" id="ARBA00038101"/>
    </source>
</evidence>
<dbReference type="InterPro" id="IPR011990">
    <property type="entry name" value="TPR-like_helical_dom_sf"/>
</dbReference>
<feature type="repeat" description="TPR" evidence="2">
    <location>
        <begin position="1041"/>
        <end position="1074"/>
    </location>
</feature>
<dbReference type="InterPro" id="IPR006597">
    <property type="entry name" value="Sel1-like"/>
</dbReference>
<dbReference type="InterPro" id="IPR019734">
    <property type="entry name" value="TPR_rpt"/>
</dbReference>